<comment type="caution">
    <text evidence="2">The sequence shown here is derived from an EMBL/GenBank/DDBJ whole genome shotgun (WGS) entry which is preliminary data.</text>
</comment>
<dbReference type="Pfam" id="PF12697">
    <property type="entry name" value="Abhydrolase_6"/>
    <property type="match status" value="1"/>
</dbReference>
<organism evidence="2 3">
    <name type="scientific">Glutamicibacter bergerei</name>
    <dbReference type="NCBI Taxonomy" id="256702"/>
    <lineage>
        <taxon>Bacteria</taxon>
        <taxon>Bacillati</taxon>
        <taxon>Actinomycetota</taxon>
        <taxon>Actinomycetes</taxon>
        <taxon>Micrococcales</taxon>
        <taxon>Micrococcaceae</taxon>
        <taxon>Glutamicibacter</taxon>
    </lineage>
</organism>
<dbReference type="Proteomes" id="UP001595884">
    <property type="component" value="Unassembled WGS sequence"/>
</dbReference>
<name>A0ABV9MNV1_9MICC</name>
<dbReference type="GO" id="GO:0016787">
    <property type="term" value="F:hydrolase activity"/>
    <property type="evidence" value="ECO:0007669"/>
    <property type="project" value="UniProtKB-KW"/>
</dbReference>
<dbReference type="Gene3D" id="3.40.50.1820">
    <property type="entry name" value="alpha/beta hydrolase"/>
    <property type="match status" value="1"/>
</dbReference>
<dbReference type="PRINTS" id="PR00111">
    <property type="entry name" value="ABHYDROLASE"/>
</dbReference>
<keyword evidence="2" id="KW-0378">Hydrolase</keyword>
<sequence>MASSADGRVRVRHGYFGQIPETLRTRLSVRVAGTGPDVVLIHGLGASSRHFTPLAQELSRDHRVIVPELPGHGKNMDDGRPVSVARFAHEVSLALRTLNVKDAVILGHSMGAQVSIEIARSRPELLKHLIIAAPAVNDREDTLFRQARRLLQDFPQELNAVKAILLVDYLRCGIPWWAKSCAQMLDYPTIDYLGSVPVPVDVVCGTKDSLSPPDFGLRLVADAPNAKLSVFEDAAHGFNYSHFEQLAQLVRAAG</sequence>
<evidence type="ECO:0000313" key="3">
    <source>
        <dbReference type="Proteomes" id="UP001595884"/>
    </source>
</evidence>
<dbReference type="EMBL" id="JBHSHE010000039">
    <property type="protein sequence ID" value="MFC4716328.1"/>
    <property type="molecule type" value="Genomic_DNA"/>
</dbReference>
<dbReference type="InterPro" id="IPR050266">
    <property type="entry name" value="AB_hydrolase_sf"/>
</dbReference>
<dbReference type="PANTHER" id="PTHR43798">
    <property type="entry name" value="MONOACYLGLYCEROL LIPASE"/>
    <property type="match status" value="1"/>
</dbReference>
<proteinExistence type="predicted"/>
<dbReference type="InterPro" id="IPR029058">
    <property type="entry name" value="AB_hydrolase_fold"/>
</dbReference>
<dbReference type="RefSeq" id="WP_346058829.1">
    <property type="nucleotide sequence ID" value="NZ_BAAAVQ010000009.1"/>
</dbReference>
<dbReference type="InterPro" id="IPR000073">
    <property type="entry name" value="AB_hydrolase_1"/>
</dbReference>
<dbReference type="SUPFAM" id="SSF53474">
    <property type="entry name" value="alpha/beta-Hydrolases"/>
    <property type="match status" value="1"/>
</dbReference>
<evidence type="ECO:0000313" key="2">
    <source>
        <dbReference type="EMBL" id="MFC4716328.1"/>
    </source>
</evidence>
<dbReference type="PANTHER" id="PTHR43798:SF5">
    <property type="entry name" value="MONOACYLGLYCEROL LIPASE ABHD6"/>
    <property type="match status" value="1"/>
</dbReference>
<keyword evidence="3" id="KW-1185">Reference proteome</keyword>
<reference evidence="3" key="1">
    <citation type="journal article" date="2019" name="Int. J. Syst. Evol. Microbiol.">
        <title>The Global Catalogue of Microorganisms (GCM) 10K type strain sequencing project: providing services to taxonomists for standard genome sequencing and annotation.</title>
        <authorList>
            <consortium name="The Broad Institute Genomics Platform"/>
            <consortium name="The Broad Institute Genome Sequencing Center for Infectious Disease"/>
            <person name="Wu L."/>
            <person name="Ma J."/>
        </authorList>
    </citation>
    <scope>NUCLEOTIDE SEQUENCE [LARGE SCALE GENOMIC DNA]</scope>
    <source>
        <strain evidence="3">CGMCC 1.12849</strain>
    </source>
</reference>
<evidence type="ECO:0000259" key="1">
    <source>
        <dbReference type="Pfam" id="PF12697"/>
    </source>
</evidence>
<gene>
    <name evidence="2" type="ORF">ACFO7V_09265</name>
</gene>
<feature type="domain" description="AB hydrolase-1" evidence="1">
    <location>
        <begin position="38"/>
        <end position="248"/>
    </location>
</feature>
<accession>A0ABV9MNV1</accession>
<protein>
    <submittedName>
        <fullName evidence="2">Alpha/beta fold hydrolase</fullName>
    </submittedName>
</protein>